<dbReference type="EMBL" id="CP012748">
    <property type="protein sequence ID" value="ALL70043.1"/>
    <property type="molecule type" value="Genomic_DNA"/>
</dbReference>
<proteinExistence type="predicted"/>
<geneLocation type="plasmid" evidence="2"/>
<dbReference type="KEGG" id="bcai:K788_0001600"/>
<dbReference type="Proteomes" id="UP000019146">
    <property type="component" value="Plasmid unnamed"/>
</dbReference>
<protein>
    <submittedName>
        <fullName evidence="1">ABC-type nitrate/sulfonate/bicarbonate transport system, permease component</fullName>
    </submittedName>
</protein>
<name>A0A0P0RMV0_9BURK</name>
<keyword evidence="1" id="KW-0614">Plasmid</keyword>
<accession>A0A0P0RMV0</accession>
<organism evidence="1 2">
    <name type="scientific">Paraburkholderia caribensis MBA4</name>
    <dbReference type="NCBI Taxonomy" id="1323664"/>
    <lineage>
        <taxon>Bacteria</taxon>
        <taxon>Pseudomonadati</taxon>
        <taxon>Pseudomonadota</taxon>
        <taxon>Betaproteobacteria</taxon>
        <taxon>Burkholderiales</taxon>
        <taxon>Burkholderiaceae</taxon>
        <taxon>Paraburkholderia</taxon>
    </lineage>
</organism>
<gene>
    <name evidence="1" type="ORF">K788_0001600</name>
</gene>
<evidence type="ECO:0000313" key="1">
    <source>
        <dbReference type="EMBL" id="ALL70043.1"/>
    </source>
</evidence>
<dbReference type="AlphaFoldDB" id="A0A0P0RMV0"/>
<reference evidence="1 2" key="1">
    <citation type="journal article" date="2014" name="Genome Announc.">
        <title>Draft Genome Sequence of the Haloacid-Degrading Burkholderia caribensis Strain MBA4.</title>
        <authorList>
            <person name="Pan Y."/>
            <person name="Kong K.F."/>
            <person name="Tsang J.S."/>
        </authorList>
    </citation>
    <scope>NUCLEOTIDE SEQUENCE [LARGE SCALE GENOMIC DNA]</scope>
    <source>
        <strain evidence="1 2">MBA4</strain>
        <plasmid evidence="2">Plasmid</plasmid>
    </source>
</reference>
<sequence>MHTGIRVAGAYSILVPIAAEMVGAKVELSYLVNYSQFTFEIPKRLTHGGFAGQFCWR</sequence>
<evidence type="ECO:0000313" key="2">
    <source>
        <dbReference type="Proteomes" id="UP000019146"/>
    </source>
</evidence>